<evidence type="ECO:0000313" key="2">
    <source>
        <dbReference type="Proteomes" id="UP000235388"/>
    </source>
</evidence>
<proteinExistence type="predicted"/>
<dbReference type="AlphaFoldDB" id="A0A2N5U2S1"/>
<dbReference type="Proteomes" id="UP000235388">
    <property type="component" value="Unassembled WGS sequence"/>
</dbReference>
<reference evidence="1 2" key="1">
    <citation type="submission" date="2017-11" db="EMBL/GenBank/DDBJ databases">
        <title>De novo assembly and phasing of dikaryotic genomes from two isolates of Puccinia coronata f. sp. avenae, the causal agent of oat crown rust.</title>
        <authorList>
            <person name="Miller M.E."/>
            <person name="Zhang Y."/>
            <person name="Omidvar V."/>
            <person name="Sperschneider J."/>
            <person name="Schwessinger B."/>
            <person name="Raley C."/>
            <person name="Palmer J.M."/>
            <person name="Garnica D."/>
            <person name="Upadhyaya N."/>
            <person name="Rathjen J."/>
            <person name="Taylor J.M."/>
            <person name="Park R.F."/>
            <person name="Dodds P.N."/>
            <person name="Hirsch C.D."/>
            <person name="Kianian S.F."/>
            <person name="Figueroa M."/>
        </authorList>
    </citation>
    <scope>NUCLEOTIDE SEQUENCE [LARGE SCALE GENOMIC DNA]</scope>
    <source>
        <strain evidence="1">12NC29</strain>
    </source>
</reference>
<sequence>MITLSYVPSQNNLADFLTKPVGRSRIVQLLQDYTLDVAKLVASPLSAPSMGGCQDLAKGPDDNAECDKFIAEAINQIGSSPATVDT</sequence>
<comment type="caution">
    <text evidence="1">The sequence shown here is derived from an EMBL/GenBank/DDBJ whole genome shotgun (WGS) entry which is preliminary data.</text>
</comment>
<organism evidence="1 2">
    <name type="scientific">Puccinia coronata f. sp. avenae</name>
    <dbReference type="NCBI Taxonomy" id="200324"/>
    <lineage>
        <taxon>Eukaryota</taxon>
        <taxon>Fungi</taxon>
        <taxon>Dikarya</taxon>
        <taxon>Basidiomycota</taxon>
        <taxon>Pucciniomycotina</taxon>
        <taxon>Pucciniomycetes</taxon>
        <taxon>Pucciniales</taxon>
        <taxon>Pucciniaceae</taxon>
        <taxon>Puccinia</taxon>
    </lineage>
</organism>
<keyword evidence="2" id="KW-1185">Reference proteome</keyword>
<name>A0A2N5U2S1_9BASI</name>
<gene>
    <name evidence="1" type="ORF">PCANC_26934</name>
</gene>
<dbReference type="EMBL" id="PGCJ01000333">
    <property type="protein sequence ID" value="PLW32044.1"/>
    <property type="molecule type" value="Genomic_DNA"/>
</dbReference>
<evidence type="ECO:0000313" key="1">
    <source>
        <dbReference type="EMBL" id="PLW32044.1"/>
    </source>
</evidence>
<protein>
    <submittedName>
        <fullName evidence="1">Uncharacterized protein</fullName>
    </submittedName>
</protein>
<accession>A0A2N5U2S1</accession>